<keyword evidence="2" id="KW-1185">Reference proteome</keyword>
<dbReference type="EMBL" id="JARK01001343">
    <property type="protein sequence ID" value="EYC28364.1"/>
    <property type="molecule type" value="Genomic_DNA"/>
</dbReference>
<evidence type="ECO:0000313" key="1">
    <source>
        <dbReference type="EMBL" id="EYC28364.1"/>
    </source>
</evidence>
<proteinExistence type="predicted"/>
<accession>A0A016VL70</accession>
<organism evidence="1 2">
    <name type="scientific">Ancylostoma ceylanicum</name>
    <dbReference type="NCBI Taxonomy" id="53326"/>
    <lineage>
        <taxon>Eukaryota</taxon>
        <taxon>Metazoa</taxon>
        <taxon>Ecdysozoa</taxon>
        <taxon>Nematoda</taxon>
        <taxon>Chromadorea</taxon>
        <taxon>Rhabditida</taxon>
        <taxon>Rhabditina</taxon>
        <taxon>Rhabditomorpha</taxon>
        <taxon>Strongyloidea</taxon>
        <taxon>Ancylostomatidae</taxon>
        <taxon>Ancylostomatinae</taxon>
        <taxon>Ancylostoma</taxon>
    </lineage>
</organism>
<gene>
    <name evidence="1" type="primary">Acey_s0007.g3184</name>
    <name evidence="1" type="ORF">Y032_0007g3184</name>
</gene>
<reference evidence="2" key="1">
    <citation type="journal article" date="2015" name="Nat. Genet.">
        <title>The genome and transcriptome of the zoonotic hookworm Ancylostoma ceylanicum identify infection-specific gene families.</title>
        <authorList>
            <person name="Schwarz E.M."/>
            <person name="Hu Y."/>
            <person name="Antoshechkin I."/>
            <person name="Miller M.M."/>
            <person name="Sternberg P.W."/>
            <person name="Aroian R.V."/>
        </authorList>
    </citation>
    <scope>NUCLEOTIDE SEQUENCE</scope>
    <source>
        <strain evidence="2">HY135</strain>
    </source>
</reference>
<dbReference type="AlphaFoldDB" id="A0A016VL70"/>
<evidence type="ECO:0000313" key="2">
    <source>
        <dbReference type="Proteomes" id="UP000024635"/>
    </source>
</evidence>
<protein>
    <submittedName>
        <fullName evidence="1">Uncharacterized protein</fullName>
    </submittedName>
</protein>
<comment type="caution">
    <text evidence="1">The sequence shown here is derived from an EMBL/GenBank/DDBJ whole genome shotgun (WGS) entry which is preliminary data.</text>
</comment>
<sequence>MPSRAKPMVPPSPSPSTLVHWKRAKRGEFTLRSSAATAHSQLVLSTLLKWKKFAGKKSFRLLAPIPVCRTSIRKCYFDLYKNLPMLGDSI</sequence>
<dbReference type="Proteomes" id="UP000024635">
    <property type="component" value="Unassembled WGS sequence"/>
</dbReference>
<name>A0A016VL70_9BILA</name>